<keyword evidence="1" id="KW-1133">Transmembrane helix</keyword>
<name>Q1Q3P8_KUEST</name>
<gene>
    <name evidence="2" type="ORF">kuste3882</name>
</gene>
<dbReference type="AlphaFoldDB" id="Q1Q3P8"/>
<feature type="transmembrane region" description="Helical" evidence="1">
    <location>
        <begin position="29"/>
        <end position="56"/>
    </location>
</feature>
<protein>
    <submittedName>
        <fullName evidence="2">Uncharacterized protein</fullName>
    </submittedName>
</protein>
<evidence type="ECO:0000313" key="2">
    <source>
        <dbReference type="EMBL" id="CAJ74645.1"/>
    </source>
</evidence>
<proteinExistence type="predicted"/>
<reference evidence="2" key="1">
    <citation type="journal article" date="2006" name="Nature">
        <title>Deciphering the evolution and metabolism of an anammox bacterium from a community genome.</title>
        <authorList>
            <person name="Strous M."/>
            <person name="Pelletier E."/>
            <person name="Mangenot S."/>
            <person name="Rattei T."/>
            <person name="Lehner A."/>
            <person name="Taylor M.W."/>
            <person name="Horn M."/>
            <person name="Daims H."/>
            <person name="Bartol-Mavel D."/>
            <person name="Wincker P."/>
            <person name="Barbe V."/>
            <person name="Fonknechten N."/>
            <person name="Vallenet D."/>
            <person name="Segurens B."/>
            <person name="Schenowitz-Truong C."/>
            <person name="Medigue C."/>
            <person name="Collingro A."/>
            <person name="Snel B."/>
            <person name="Dutilh B.E."/>
            <person name="OpDenCamp H.J.M."/>
            <person name="vanDerDrift C."/>
            <person name="Cirpus I."/>
            <person name="vanDePas-Schoonen K.T."/>
            <person name="Harhangi H.R."/>
            <person name="vanNiftrik L."/>
            <person name="Schmid M."/>
            <person name="Keltjens J."/>
            <person name="vanDeVossenberg J."/>
            <person name="Kartal B."/>
            <person name="Meier H."/>
            <person name="Frishman D."/>
            <person name="Huynen M.A."/>
            <person name="Mewes H."/>
            <person name="Weissenbach J."/>
            <person name="Jetten M.S.M."/>
            <person name="Wagner M."/>
            <person name="LePaslier D."/>
        </authorList>
    </citation>
    <scope>NUCLEOTIDE SEQUENCE</scope>
</reference>
<sequence>MAEIWWHWRETSQQTEKTNFCLSSRRLFLLYWFLFRISRFILLYVLCFVIRICFVFRTSNFVFFI</sequence>
<accession>Q1Q3P8</accession>
<evidence type="ECO:0000256" key="1">
    <source>
        <dbReference type="SAM" id="Phobius"/>
    </source>
</evidence>
<dbReference type="EMBL" id="CT573071">
    <property type="protein sequence ID" value="CAJ74645.1"/>
    <property type="molecule type" value="Genomic_DNA"/>
</dbReference>
<reference evidence="2" key="2">
    <citation type="submission" date="2006-01" db="EMBL/GenBank/DDBJ databases">
        <authorList>
            <person name="Genoscope"/>
        </authorList>
    </citation>
    <scope>NUCLEOTIDE SEQUENCE</scope>
</reference>
<organism evidence="2">
    <name type="scientific">Kuenenia stuttgartiensis</name>
    <dbReference type="NCBI Taxonomy" id="174633"/>
    <lineage>
        <taxon>Bacteria</taxon>
        <taxon>Pseudomonadati</taxon>
        <taxon>Planctomycetota</taxon>
        <taxon>Candidatus Brocadiia</taxon>
        <taxon>Candidatus Brocadiales</taxon>
        <taxon>Candidatus Brocadiaceae</taxon>
        <taxon>Candidatus Kuenenia</taxon>
    </lineage>
</organism>
<keyword evidence="1" id="KW-0812">Transmembrane</keyword>
<keyword evidence="1" id="KW-0472">Membrane</keyword>